<evidence type="ECO:0008006" key="3">
    <source>
        <dbReference type="Google" id="ProtNLM"/>
    </source>
</evidence>
<organism evidence="1 2">
    <name type="scientific">Allochromatium tepidum</name>
    <dbReference type="NCBI Taxonomy" id="553982"/>
    <lineage>
        <taxon>Bacteria</taxon>
        <taxon>Pseudomonadati</taxon>
        <taxon>Pseudomonadota</taxon>
        <taxon>Gammaproteobacteria</taxon>
        <taxon>Chromatiales</taxon>
        <taxon>Chromatiaceae</taxon>
        <taxon>Allochromatium</taxon>
    </lineage>
</organism>
<gene>
    <name evidence="1" type="ORF">Atep_06220</name>
</gene>
<dbReference type="Pfam" id="PF08897">
    <property type="entry name" value="DUF1841"/>
    <property type="match status" value="1"/>
</dbReference>
<keyword evidence="2" id="KW-1185">Reference proteome</keyword>
<sequence>MFSTDRQTHRRIFLEAWRKANAQEPLEPLESQLVELMRRHPEYRPFLEGGERALDQDFPPEPGRTNPFLHLGLHLAILEQISLDQPRGIRDRYQRLLARLGDPHQVEHAIMECLAESLWRVQHHRLPFDEAGYLDCIARLERQGY</sequence>
<dbReference type="Proteomes" id="UP000680679">
    <property type="component" value="Chromosome"/>
</dbReference>
<dbReference type="EMBL" id="AP024563">
    <property type="protein sequence ID" value="BCU05945.1"/>
    <property type="molecule type" value="Genomic_DNA"/>
</dbReference>
<reference evidence="1 2" key="1">
    <citation type="submission" date="2021-04" db="EMBL/GenBank/DDBJ databases">
        <title>Complete genome sequencing of Allochromatium tepidum strain NZ.</title>
        <authorList>
            <person name="Tsukatani Y."/>
            <person name="Mori H."/>
        </authorList>
    </citation>
    <scope>NUCLEOTIDE SEQUENCE [LARGE SCALE GENOMIC DNA]</scope>
    <source>
        <strain evidence="1 2">NZ</strain>
    </source>
</reference>
<proteinExistence type="predicted"/>
<evidence type="ECO:0000313" key="1">
    <source>
        <dbReference type="EMBL" id="BCU05945.1"/>
    </source>
</evidence>
<protein>
    <recommendedName>
        <fullName evidence="3">DUF1841 domain-containing protein</fullName>
    </recommendedName>
</protein>
<evidence type="ECO:0000313" key="2">
    <source>
        <dbReference type="Proteomes" id="UP000680679"/>
    </source>
</evidence>
<accession>A0ABN6GCM6</accession>
<dbReference type="InterPro" id="IPR014993">
    <property type="entry name" value="DUF1841"/>
</dbReference>
<name>A0ABN6GCM6_9GAMM</name>
<dbReference type="RefSeq" id="WP_213380234.1">
    <property type="nucleotide sequence ID" value="NZ_AP024563.1"/>
</dbReference>